<dbReference type="OrthoDB" id="436362at2759"/>
<name>A0A1Q9EV16_SYMMI</name>
<evidence type="ECO:0000259" key="10">
    <source>
        <dbReference type="PROSITE" id="PS50994"/>
    </source>
</evidence>
<keyword evidence="4" id="KW-0479">Metal-binding</keyword>
<feature type="domain" description="CCHC-type" evidence="8">
    <location>
        <begin position="968"/>
        <end position="982"/>
    </location>
</feature>
<feature type="compositionally biased region" description="Basic and acidic residues" evidence="6">
    <location>
        <begin position="884"/>
        <end position="921"/>
    </location>
</feature>
<evidence type="ECO:0000256" key="2">
    <source>
        <dbReference type="ARBA" id="ARBA00022759"/>
    </source>
</evidence>
<feature type="compositionally biased region" description="Low complexity" evidence="6">
    <location>
        <begin position="1008"/>
        <end position="1020"/>
    </location>
</feature>
<keyword evidence="4" id="KW-0863">Zinc-finger</keyword>
<evidence type="ECO:0000256" key="3">
    <source>
        <dbReference type="ARBA" id="ARBA00022801"/>
    </source>
</evidence>
<dbReference type="SUPFAM" id="SSF57756">
    <property type="entry name" value="Retrovirus zinc finger-like domains"/>
    <property type="match status" value="1"/>
</dbReference>
<feature type="compositionally biased region" description="Low complexity" evidence="6">
    <location>
        <begin position="1854"/>
        <end position="1865"/>
    </location>
</feature>
<dbReference type="InterPro" id="IPR001584">
    <property type="entry name" value="Integrase_cat-core"/>
</dbReference>
<dbReference type="PROSITE" id="PS50158">
    <property type="entry name" value="ZF_CCHC"/>
    <property type="match status" value="1"/>
</dbReference>
<dbReference type="Proteomes" id="UP000186817">
    <property type="component" value="Unassembled WGS sequence"/>
</dbReference>
<evidence type="ECO:0000256" key="5">
    <source>
        <dbReference type="SAM" id="Coils"/>
    </source>
</evidence>
<feature type="compositionally biased region" description="Low complexity" evidence="6">
    <location>
        <begin position="605"/>
        <end position="618"/>
    </location>
</feature>
<dbReference type="InterPro" id="IPR003034">
    <property type="entry name" value="SAP_dom"/>
</dbReference>
<evidence type="ECO:0000256" key="1">
    <source>
        <dbReference type="ARBA" id="ARBA00022722"/>
    </source>
</evidence>
<feature type="region of interest" description="Disordered" evidence="6">
    <location>
        <begin position="349"/>
        <end position="431"/>
    </location>
</feature>
<dbReference type="CDD" id="cd09272">
    <property type="entry name" value="RNase_HI_RT_Ty1"/>
    <property type="match status" value="1"/>
</dbReference>
<keyword evidence="7" id="KW-1133">Transmembrane helix</keyword>
<dbReference type="InterPro" id="IPR001969">
    <property type="entry name" value="Aspartic_peptidase_AS"/>
</dbReference>
<evidence type="ECO:0000256" key="6">
    <source>
        <dbReference type="SAM" id="MobiDB-lite"/>
    </source>
</evidence>
<feature type="region of interest" description="Disordered" evidence="6">
    <location>
        <begin position="1966"/>
        <end position="1992"/>
    </location>
</feature>
<evidence type="ECO:0000259" key="8">
    <source>
        <dbReference type="PROSITE" id="PS50158"/>
    </source>
</evidence>
<feature type="coiled-coil region" evidence="5">
    <location>
        <begin position="2646"/>
        <end position="2680"/>
    </location>
</feature>
<keyword evidence="5" id="KW-0175">Coiled coil</keyword>
<keyword evidence="2" id="KW-0255">Endonuclease</keyword>
<dbReference type="PROSITE" id="PS50800">
    <property type="entry name" value="SAP"/>
    <property type="match status" value="1"/>
</dbReference>
<evidence type="ECO:0000256" key="4">
    <source>
        <dbReference type="PROSITE-ProRule" id="PRU00047"/>
    </source>
</evidence>
<feature type="region of interest" description="Disordered" evidence="6">
    <location>
        <begin position="987"/>
        <end position="1020"/>
    </location>
</feature>
<feature type="compositionally biased region" description="Low complexity" evidence="6">
    <location>
        <begin position="360"/>
        <end position="384"/>
    </location>
</feature>
<dbReference type="GO" id="GO:0003676">
    <property type="term" value="F:nucleic acid binding"/>
    <property type="evidence" value="ECO:0007669"/>
    <property type="project" value="InterPro"/>
</dbReference>
<feature type="region of interest" description="Disordered" evidence="6">
    <location>
        <begin position="874"/>
        <end position="966"/>
    </location>
</feature>
<dbReference type="PROSITE" id="PS00141">
    <property type="entry name" value="ASP_PROTEASE"/>
    <property type="match status" value="1"/>
</dbReference>
<dbReference type="GO" id="GO:0004519">
    <property type="term" value="F:endonuclease activity"/>
    <property type="evidence" value="ECO:0007669"/>
    <property type="project" value="UniProtKB-KW"/>
</dbReference>
<dbReference type="PANTHER" id="PTHR11439">
    <property type="entry name" value="GAG-POL-RELATED RETROTRANSPOSON"/>
    <property type="match status" value="1"/>
</dbReference>
<dbReference type="SMART" id="SM00343">
    <property type="entry name" value="ZnF_C2HC"/>
    <property type="match status" value="1"/>
</dbReference>
<organism evidence="11 12">
    <name type="scientific">Symbiodinium microadriaticum</name>
    <name type="common">Dinoflagellate</name>
    <name type="synonym">Zooxanthella microadriatica</name>
    <dbReference type="NCBI Taxonomy" id="2951"/>
    <lineage>
        <taxon>Eukaryota</taxon>
        <taxon>Sar</taxon>
        <taxon>Alveolata</taxon>
        <taxon>Dinophyceae</taxon>
        <taxon>Suessiales</taxon>
        <taxon>Symbiodiniaceae</taxon>
        <taxon>Symbiodinium</taxon>
    </lineage>
</organism>
<keyword evidence="12" id="KW-1185">Reference proteome</keyword>
<feature type="compositionally biased region" description="Polar residues" evidence="6">
    <location>
        <begin position="1879"/>
        <end position="1891"/>
    </location>
</feature>
<proteinExistence type="predicted"/>
<dbReference type="Pfam" id="PF00098">
    <property type="entry name" value="zf-CCHC"/>
    <property type="match status" value="1"/>
</dbReference>
<feature type="compositionally biased region" description="Basic and acidic residues" evidence="6">
    <location>
        <begin position="940"/>
        <end position="961"/>
    </location>
</feature>
<dbReference type="GO" id="GO:0004190">
    <property type="term" value="F:aspartic-type endopeptidase activity"/>
    <property type="evidence" value="ECO:0007669"/>
    <property type="project" value="InterPro"/>
</dbReference>
<protein>
    <submittedName>
        <fullName evidence="11">Retrovirus-related Pol polyprotein from transposon TNT 1-94</fullName>
    </submittedName>
</protein>
<feature type="compositionally biased region" description="Basic and acidic residues" evidence="6">
    <location>
        <begin position="1966"/>
        <end position="1980"/>
    </location>
</feature>
<reference evidence="11 12" key="1">
    <citation type="submission" date="2016-02" db="EMBL/GenBank/DDBJ databases">
        <title>Genome analysis of coral dinoflagellate symbionts highlights evolutionary adaptations to a symbiotic lifestyle.</title>
        <authorList>
            <person name="Aranda M."/>
            <person name="Li Y."/>
            <person name="Liew Y.J."/>
            <person name="Baumgarten S."/>
            <person name="Simakov O."/>
            <person name="Wilson M."/>
            <person name="Piel J."/>
            <person name="Ashoor H."/>
            <person name="Bougouffa S."/>
            <person name="Bajic V.B."/>
            <person name="Ryu T."/>
            <person name="Ravasi T."/>
            <person name="Bayer T."/>
            <person name="Micklem G."/>
            <person name="Kim H."/>
            <person name="Bhak J."/>
            <person name="Lajeunesse T.C."/>
            <person name="Voolstra C.R."/>
        </authorList>
    </citation>
    <scope>NUCLEOTIDE SEQUENCE [LARGE SCALE GENOMIC DNA]</scope>
    <source>
        <strain evidence="11 12">CCMP2467</strain>
    </source>
</reference>
<feature type="domain" description="SAP" evidence="9">
    <location>
        <begin position="1427"/>
        <end position="1461"/>
    </location>
</feature>
<sequence length="2826" mass="310900">MGDPSIGIENAESLVTFSLADSGYPTGVVQSVFRAWWTDTIGETSLASTEQLKGFVANCKALRCPEAGAVCYQAIREGRAHRRCAACGYAVHKDPAFGGFCCKMCHQSWAAKKSARHGRKCCRRDGSDLRLALPMAPHEPLQEPAAPAANARSDLAGIGTKRLRWEDFVFCLAGASSQHPVICVVHCNEEPLKDLFAFARAWAHSFFDKEAMTHHDMVDDRWCGLRKAVEKECPYTSTWSGIFIHEVVVDGLVGLGIGRTREFRTRAALVALSVAACRSGKDSVQDERLGELVRVANGKRSLNLPGPEAKSKDEEPNAKLISYLQKISELHSQELEALKQCFLLSDKEPSKAEEAPKAPKPSAAPEIARSAGQSAASLQGSSESTVPVAPQGPQRAGRDYLMPTPKYRSKPLVKEPSTPPPGWKPTPKALEIPSRRPLTVFSVKEPPSPPPGWPPAATEAVLAPSFLFDAREPLKSLAPKLRKVRVDDIEFTQDTCADHFSDGRRCDDTLKQLLRGEIRLDAEWLTLDVVETRKEFMVAAGWLEQRGAFGGGSKGFYSGGAGPGVWVSASDILFGSCRWQLVGAWVPTEGEQGYDPGTMDQSFNGPAPADAGAQPDGAAAGGVPLDQVDLVVRRRLEQALNGVFGRLLQTTERAAAAAEVQANVTKSETLLKSIKCEVWRPASREEELKTWREWWLQFSTWLLAVEPAYEKDLQEMEIDTPVDSDLMDDATLARSQRLYAVLCSLVKNRPLLIVRAYDSTKEGFEALRMLRREMEPKEKTRSLALMRRLAAWEFHGGQGLYEQLIKYEEALKQYETAAGAPFPSELSLATIVTGLHEPLRSQVQLRLTPTTRYQDIREWVLQYESLNAPWSSSLLGGAGNRARSSKDEAQPMDIDRIKGKDPKGKGKDSKGKKGKGGKNDSYKGWGKWSSKDYNTGIGKGKNDKSGKGKDAKGKTGKDGKGKGQGNLCHLCGQPGHWKNECPWKTSAGTGKHGVRQVEETSQAANPGSSSQSTVSTSASAYRTPSTINQIRAASAVEMCTPPGCKEALVYDMTGDDGDLEDFALEEPGLMMIQAVPVFAKGVPVFPMDATDGDGVWTFAEGAAAEPDKDILDEEPVVIRMVRATGAVEVVVDSGADLSVAPLSYANRGQHAAAPRVIMQDAQGKRIYDKGARNLSLEVETGDGGHVVLKERFNIANVGSVILSLGRLLRNGWNLGSEGGQQKITRDGVSIPVALRRNTLVLSAVIGAISLMDSGPLPLELEELTGHQGWHILPSGLPVLINNNVSEVPLENFVWSQDDWAWVACFIRKEPATRHPAPGDVWVQAFTVTTEDFERMGRTMKEIDEELGERHDIVVLFHVEEIPKNLLSEPGSFFKDPDLDEPPFLPEAERDTGGGIGVEAEDVMGERDPRGHGEEVEQDGTLDNVELSVATPLKELKMLCDRLGVAKSGSKNKVLKRLRDHRDVMERQLATDVAKQLFKDRDRDPMAMKAPVLPSARQQELHALRTNLSLHGGDGVPGPIQCVLQIDYCYTFTRSKGEKVDPETGEADGGEAPGGGEDAPPEAPPDYQDQHGLNMVCCESTTGWVMALPLAAKGTTSLKRTTEALTRLSLLVAGGDEVVIQGDPEPSVRQVLNAFQACRTKLGLKTIVRETQRGSHASNGAAEKAVSTIRALARTLKAELESRLKVEISGHMAIYSWLLKHSSFLHNRYFVTSKGLTPFEVVHGKRYVGKLLVFGEQCIYYAGSRYKGDLQWRQGTWVGINERNGANIVLTENGAKESRSIRRLPMESQWSANAAVNALGLPWAYGGKAKRKRPIYSSQRVPLLPDTASLEELARAAGRSAAEAIASSTPLGGIPATPAAPAAAAAGNNNDDEVEKHTQFPEQQVEKQTQSPEQQEEKQTQFPQQVITAAQPAQWTQVRGMVAMIVVVVQTRGSRRGINEVHGDTLTQDEAQWEEWIDDVEVVLDEEHHREEPEWDEHGDRPPNLSPADLEPLDHKSDMAEVERLISMGALRTPRPDEDIGGYAKLTTKIVRDWRKRPTWVRRSRLVAREFRTWAPWTEELFAPSSSLGAVHQLISIAMAKGLEVTTIDVKDAYLNVPQKAPVVIMVDRSLVEDGGVGEAPFILERLLPGQRAAAAEWFQYVREMLLEASLENFEKEPTLFRSTDPDDDTNLILHADDGILASTPKAREKVLEILKRKVEVKVSDPFGPGCELEFLKRRYLWSSEGAIMMSGTKHLEGLLNALGHDIKERDAPADTSFVEEDKGEELADGKKKLYQECVGRLLYLSHTRADIQYSVSVLAGKMAKPTTTSMRWLVRVAGYLKRVPDLGFLIKPLVPDANLEYEGQGKLVAGSTVVLESVSDADWGGCKRTRRSKSSAHFYLGGGLIASHVRTQKSIALSSGESEFVAMVSGATELVFLKDCLGFMLKDKMVIEAKVRSDSAAAQGMAQRLGTGRVRHLACGMMWLQASVKSKMLKIGSISGSTNPADLGTKVLAGPKVRQLLHYAGARLEDGTAYGQLEAEEAAHRARINQIVTNGVKKPSLKHVLPVLLVLSQIVGSEGAGLEGLGLGLAMAGLEDAMAEVSYLASAVLLRTFILLVFPCGLAYVMWKVLKIFFGSSKKSTKEVGVQAFMRSRAEQAWADEYTNKVTYLNQMLAEERAEKEQMENALKRLREEARARRTSQPQTPTRLMIAMSRGTVFHLPFATVFVQAATLRALDPANTVFRVQLGERCSGVLASFNNRRLRMLKTYQKFVQQQRPGDTVTVEVRCRVRTMEADFESVLEQLYKLQHKETFQQQKELFRNVLFHRDSEYRGEIHVRCRNNKRRRR</sequence>
<evidence type="ECO:0000313" key="12">
    <source>
        <dbReference type="Proteomes" id="UP000186817"/>
    </source>
</evidence>
<keyword evidence="1" id="KW-0540">Nuclease</keyword>
<feature type="domain" description="Integrase catalytic" evidence="10">
    <location>
        <begin position="1537"/>
        <end position="1725"/>
    </location>
</feature>
<dbReference type="GO" id="GO:0008270">
    <property type="term" value="F:zinc ion binding"/>
    <property type="evidence" value="ECO:0007669"/>
    <property type="project" value="UniProtKB-KW"/>
</dbReference>
<dbReference type="EMBL" id="LSRX01000063">
    <property type="protein sequence ID" value="OLQ11239.1"/>
    <property type="molecule type" value="Genomic_DNA"/>
</dbReference>
<evidence type="ECO:0000259" key="9">
    <source>
        <dbReference type="PROSITE" id="PS50800"/>
    </source>
</evidence>
<dbReference type="PANTHER" id="PTHR11439:SF507">
    <property type="entry name" value="REVERSE TRANSCRIPTASE TY1_COPIA-TYPE DOMAIN-CONTAINING PROTEIN"/>
    <property type="match status" value="1"/>
</dbReference>
<keyword evidence="4" id="KW-0862">Zinc</keyword>
<feature type="region of interest" description="Disordered" evidence="6">
    <location>
        <begin position="1850"/>
        <end position="1903"/>
    </location>
</feature>
<dbReference type="InterPro" id="IPR001878">
    <property type="entry name" value="Znf_CCHC"/>
</dbReference>
<dbReference type="GO" id="GO:0015074">
    <property type="term" value="P:DNA integration"/>
    <property type="evidence" value="ECO:0007669"/>
    <property type="project" value="InterPro"/>
</dbReference>
<dbReference type="PROSITE" id="PS50994">
    <property type="entry name" value="INTEGRASE"/>
    <property type="match status" value="1"/>
</dbReference>
<gene>
    <name evidence="11" type="ORF">AK812_SmicGene5011</name>
</gene>
<feature type="region of interest" description="Disordered" evidence="6">
    <location>
        <begin position="591"/>
        <end position="618"/>
    </location>
</feature>
<keyword evidence="7" id="KW-0472">Membrane</keyword>
<evidence type="ECO:0000256" key="7">
    <source>
        <dbReference type="SAM" id="Phobius"/>
    </source>
</evidence>
<dbReference type="InterPro" id="IPR036875">
    <property type="entry name" value="Znf_CCHC_sf"/>
</dbReference>
<dbReference type="GO" id="GO:0006508">
    <property type="term" value="P:proteolysis"/>
    <property type="evidence" value="ECO:0007669"/>
    <property type="project" value="InterPro"/>
</dbReference>
<keyword evidence="7" id="KW-0812">Transmembrane</keyword>
<comment type="caution">
    <text evidence="11">The sequence shown here is derived from an EMBL/GenBank/DDBJ whole genome shotgun (WGS) entry which is preliminary data.</text>
</comment>
<keyword evidence="3" id="KW-0378">Hydrolase</keyword>
<feature type="region of interest" description="Disordered" evidence="6">
    <location>
        <begin position="1537"/>
        <end position="1567"/>
    </location>
</feature>
<feature type="transmembrane region" description="Helical" evidence="7">
    <location>
        <begin position="2588"/>
        <end position="2610"/>
    </location>
</feature>
<accession>A0A1Q9EV16</accession>
<evidence type="ECO:0000313" key="11">
    <source>
        <dbReference type="EMBL" id="OLQ11239.1"/>
    </source>
</evidence>